<accession>A0A9W8XB21</accession>
<dbReference type="AlphaFoldDB" id="A0A9W8XB21"/>
<dbReference type="Proteomes" id="UP001140513">
    <property type="component" value="Unassembled WGS sequence"/>
</dbReference>
<name>A0A9W8XB21_9PLEO</name>
<organism evidence="1 2">
    <name type="scientific">Didymosphaeria variabile</name>
    <dbReference type="NCBI Taxonomy" id="1932322"/>
    <lineage>
        <taxon>Eukaryota</taxon>
        <taxon>Fungi</taxon>
        <taxon>Dikarya</taxon>
        <taxon>Ascomycota</taxon>
        <taxon>Pezizomycotina</taxon>
        <taxon>Dothideomycetes</taxon>
        <taxon>Pleosporomycetidae</taxon>
        <taxon>Pleosporales</taxon>
        <taxon>Massarineae</taxon>
        <taxon>Didymosphaeriaceae</taxon>
        <taxon>Didymosphaeria</taxon>
    </lineage>
</organism>
<gene>
    <name evidence="1" type="ORF">N0V89_010309</name>
</gene>
<proteinExistence type="predicted"/>
<reference evidence="1" key="1">
    <citation type="submission" date="2022-10" db="EMBL/GenBank/DDBJ databases">
        <title>Tapping the CABI collections for fungal endophytes: first genome assemblies for Collariella, Neodidymelliopsis, Ascochyta clinopodiicola, Didymella pomorum, Didymosphaeria variabile, Neocosmospora piperis and Neocucurbitaria cava.</title>
        <authorList>
            <person name="Hill R."/>
        </authorList>
    </citation>
    <scope>NUCLEOTIDE SEQUENCE</scope>
    <source>
        <strain evidence="1">IMI 356815</strain>
    </source>
</reference>
<sequence>MAGCWIYDKEAVQHIVAGLAPNLRHVHIWFDTAPCEVTGAGWPPPTRPPWRGFHSDKLDGSLPVPKTKGRLESLRIASYQIAPWLTYTEFSYLQVLTLDGKIGLQGLQAIAEIAVSGELRALRALRLPDLDIRTKIEPFQADCELNLLLSTLQPLKSLSMEPPGNLSLDTAFDRHGATLHCFHVRKYALRIDQTTQLQRRCPAVTELSLEFLRKAGSHEELQIYQTLRAIPRLKKLTLSFHSSTHGPICIAHVPGEESPDGEDTDEEFKERLKLEIQNILRNTAMDETLARSIFEELMTTNHPNRADLHPTLSYIQLLNIMPKLVCGQDIAEQFNDILEWIGRQWVCERDRRDTHKDEATVEEHCYERRLRRGNWLNNNLNRAYGSKEFAGAWKTLWPGTDTDWKNGWKSIPLFDDSEA</sequence>
<protein>
    <submittedName>
        <fullName evidence="1">Uncharacterized protein</fullName>
    </submittedName>
</protein>
<comment type="caution">
    <text evidence="1">The sequence shown here is derived from an EMBL/GenBank/DDBJ whole genome shotgun (WGS) entry which is preliminary data.</text>
</comment>
<dbReference type="OrthoDB" id="3691236at2759"/>
<dbReference type="RefSeq" id="XP_056066180.1">
    <property type="nucleotide sequence ID" value="XM_056219053.1"/>
</dbReference>
<dbReference type="GeneID" id="80913839"/>
<dbReference type="EMBL" id="JAPEUX010000008">
    <property type="protein sequence ID" value="KAJ4346380.1"/>
    <property type="molecule type" value="Genomic_DNA"/>
</dbReference>
<evidence type="ECO:0000313" key="2">
    <source>
        <dbReference type="Proteomes" id="UP001140513"/>
    </source>
</evidence>
<keyword evidence="2" id="KW-1185">Reference proteome</keyword>
<evidence type="ECO:0000313" key="1">
    <source>
        <dbReference type="EMBL" id="KAJ4346380.1"/>
    </source>
</evidence>